<dbReference type="EMBL" id="RHHN01000085">
    <property type="protein sequence ID" value="RNB48759.1"/>
    <property type="molecule type" value="Genomic_DNA"/>
</dbReference>
<organism evidence="5 6">
    <name type="scientific">Brevibacillus agri</name>
    <dbReference type="NCBI Taxonomy" id="51101"/>
    <lineage>
        <taxon>Bacteria</taxon>
        <taxon>Bacillati</taxon>
        <taxon>Bacillota</taxon>
        <taxon>Bacilli</taxon>
        <taxon>Bacillales</taxon>
        <taxon>Paenibacillaceae</taxon>
        <taxon>Brevibacillus</taxon>
    </lineage>
</organism>
<dbReference type="InterPro" id="IPR008490">
    <property type="entry name" value="Transposase_InsH_N"/>
</dbReference>
<feature type="domain" description="Transposase DDE" evidence="3">
    <location>
        <begin position="381"/>
        <end position="470"/>
    </location>
</feature>
<accession>A0A3M8ABX2</accession>
<dbReference type="InterPro" id="IPR047710">
    <property type="entry name" value="Transpos_IS5-like"/>
</dbReference>
<evidence type="ECO:0000259" key="2">
    <source>
        <dbReference type="Pfam" id="PF05598"/>
    </source>
</evidence>
<dbReference type="RefSeq" id="WP_122953404.1">
    <property type="nucleotide sequence ID" value="NZ_BJOD01000132.1"/>
</dbReference>
<gene>
    <name evidence="4" type="ORF">BAG01nite_49340</name>
    <name evidence="5" type="ORF">EB820_23235</name>
</gene>
<evidence type="ECO:0000313" key="6">
    <source>
        <dbReference type="Proteomes" id="UP000276178"/>
    </source>
</evidence>
<dbReference type="PANTHER" id="PTHR33803">
    <property type="entry name" value="IS1478 TRANSPOSASE"/>
    <property type="match status" value="1"/>
</dbReference>
<keyword evidence="7" id="KW-1185">Reference proteome</keyword>
<dbReference type="NCBIfam" id="NF033578">
    <property type="entry name" value="transpos_IS5_1"/>
    <property type="match status" value="1"/>
</dbReference>
<dbReference type="OrthoDB" id="9770860at2"/>
<protein>
    <submittedName>
        <fullName evidence="4 5">Transposase</fullName>
    </submittedName>
</protein>
<proteinExistence type="predicted"/>
<evidence type="ECO:0000313" key="5">
    <source>
        <dbReference type="EMBL" id="RNB48759.1"/>
    </source>
</evidence>
<evidence type="ECO:0000313" key="4">
    <source>
        <dbReference type="EMBL" id="GED28832.1"/>
    </source>
</evidence>
<evidence type="ECO:0000313" key="7">
    <source>
        <dbReference type="Proteomes" id="UP000317180"/>
    </source>
</evidence>
<evidence type="ECO:0000256" key="1">
    <source>
        <dbReference type="SAM" id="MobiDB-lite"/>
    </source>
</evidence>
<feature type="region of interest" description="Disordered" evidence="1">
    <location>
        <begin position="140"/>
        <end position="166"/>
    </location>
</feature>
<comment type="caution">
    <text evidence="5">The sequence shown here is derived from an EMBL/GenBank/DDBJ whole genome shotgun (WGS) entry which is preliminary data.</text>
</comment>
<name>A0A3M8ABX2_9BACL</name>
<dbReference type="PANTHER" id="PTHR33803:SF3">
    <property type="entry name" value="BLL1974 PROTEIN"/>
    <property type="match status" value="1"/>
</dbReference>
<reference evidence="5 6" key="1">
    <citation type="submission" date="2018-10" db="EMBL/GenBank/DDBJ databases">
        <title>Phylogenomics of Brevibacillus.</title>
        <authorList>
            <person name="Dunlap C."/>
        </authorList>
    </citation>
    <scope>NUCLEOTIDE SEQUENCE [LARGE SCALE GENOMIC DNA]</scope>
    <source>
        <strain evidence="5 6">NRRL NRS 1219</strain>
    </source>
</reference>
<dbReference type="InterPro" id="IPR025668">
    <property type="entry name" value="Tnp_DDE_dom"/>
</dbReference>
<dbReference type="Proteomes" id="UP000317180">
    <property type="component" value="Unassembled WGS sequence"/>
</dbReference>
<dbReference type="GeneID" id="82813345"/>
<evidence type="ECO:0000259" key="3">
    <source>
        <dbReference type="Pfam" id="PF13586"/>
    </source>
</evidence>
<dbReference type="Pfam" id="PF13586">
    <property type="entry name" value="DDE_Tnp_1_2"/>
    <property type="match status" value="1"/>
</dbReference>
<reference evidence="4 7" key="2">
    <citation type="submission" date="2019-06" db="EMBL/GenBank/DDBJ databases">
        <title>Whole genome shotgun sequence of Brevibacillus agri NBRC 15538.</title>
        <authorList>
            <person name="Hosoyama A."/>
            <person name="Uohara A."/>
            <person name="Ohji S."/>
            <person name="Ichikawa N."/>
        </authorList>
    </citation>
    <scope>NUCLEOTIDE SEQUENCE [LARGE SCALE GENOMIC DNA]</scope>
    <source>
        <strain evidence="4 7">NBRC 15538</strain>
    </source>
</reference>
<dbReference type="EMBL" id="BJOD01000132">
    <property type="protein sequence ID" value="GED28832.1"/>
    <property type="molecule type" value="Genomic_DNA"/>
</dbReference>
<dbReference type="Proteomes" id="UP000276178">
    <property type="component" value="Unassembled WGS sequence"/>
</dbReference>
<feature type="domain" description="Transposase InsH N-terminal" evidence="2">
    <location>
        <begin position="22"/>
        <end position="117"/>
    </location>
</feature>
<dbReference type="Pfam" id="PF05598">
    <property type="entry name" value="DUF772"/>
    <property type="match status" value="1"/>
</dbReference>
<sequence length="496" mass="57292">MYQRTESQMILPGDFFLPFGGKLAEDNRWVLLAQMIPWWKLEEKYAKNFKKSLKGQKAVSIRVALGALIIQERLGTDDRETLRQILENPYLQYFLGLPEYQYRRPFHHSLMTHFRKRLGGEILEEVNEWIALEEARKANELDASDHDDDEPGSGAAAVSDESTEPQLRQMELTNEGELLLDATCAPADIAYPTDLSLLNQAREKLEKIIDVLHEPQRGKTRKPRTYRERARKAYLAVAKQRRVKPRTMRKAIGKQLRFVSRDLRIIAELAETTSNLTRLPGRMYKELLVIQELYRQQQAMYEKRTHSVPDRIVSIAQPHVRPIVRGKARANVEFGAKLAISLVNGYAFREHLSWDSYNEGQTLQAAVERYRARFGYYPKAVLADQIYRTRENLRFCKEKGIRLSGPLLGRPSADQQEQKRLAKADAAARNAVEGKFGEGKRSYGLGRIRARLQTTSETVIGLQLLVMNLEKRLRVLFLPFLQWLWSTLSFRLPVMP</sequence>
<dbReference type="AlphaFoldDB" id="A0A3M8ABX2"/>